<dbReference type="Proteomes" id="UP000800038">
    <property type="component" value="Unassembled WGS sequence"/>
</dbReference>
<proteinExistence type="predicted"/>
<sequence length="326" mass="35331">MFNFTQSTAPLVTAPFTVNYTITEPKTTVYTTTESFITPNSTRSVYSIIFLFASQVITSYTPEMTWCVTPPLALLPIMSAPYVNGSTSHTTIAEGTGGCSTMYAPVQTTVCATTLTRLGSKITLKACDQEVTFSTECGFTLEKATPVTTNGFLITPAPTVKRTAGDTPSDVDIKICTELDDGNAECIRYQEVWEVVVVTSTWSTQRMIQLSTTVSGPVIIQIETLRATIIDTTLSTDLSTILLLETKIKADNISSGSKPTAIVQTTTETTTTVLVTKHLYHKSKAKFSSTPEPKTTVWVTSTTTENGGTTTMTRPRPTPKDHRSIA</sequence>
<dbReference type="EMBL" id="ML976050">
    <property type="protein sequence ID" value="KAF1941245.1"/>
    <property type="molecule type" value="Genomic_DNA"/>
</dbReference>
<feature type="compositionally biased region" description="Low complexity" evidence="1">
    <location>
        <begin position="302"/>
        <end position="315"/>
    </location>
</feature>
<protein>
    <submittedName>
        <fullName evidence="2">Uncharacterized protein</fullName>
    </submittedName>
</protein>
<evidence type="ECO:0000256" key="1">
    <source>
        <dbReference type="SAM" id="MobiDB-lite"/>
    </source>
</evidence>
<accession>A0A6A5SKR1</accession>
<reference evidence="2" key="1">
    <citation type="journal article" date="2020" name="Stud. Mycol.">
        <title>101 Dothideomycetes genomes: a test case for predicting lifestyles and emergence of pathogens.</title>
        <authorList>
            <person name="Haridas S."/>
            <person name="Albert R."/>
            <person name="Binder M."/>
            <person name="Bloem J."/>
            <person name="Labutti K."/>
            <person name="Salamov A."/>
            <person name="Andreopoulos B."/>
            <person name="Baker S."/>
            <person name="Barry K."/>
            <person name="Bills G."/>
            <person name="Bluhm B."/>
            <person name="Cannon C."/>
            <person name="Castanera R."/>
            <person name="Culley D."/>
            <person name="Daum C."/>
            <person name="Ezra D."/>
            <person name="Gonzalez J."/>
            <person name="Henrissat B."/>
            <person name="Kuo A."/>
            <person name="Liang C."/>
            <person name="Lipzen A."/>
            <person name="Lutzoni F."/>
            <person name="Magnuson J."/>
            <person name="Mondo S."/>
            <person name="Nolan M."/>
            <person name="Ohm R."/>
            <person name="Pangilinan J."/>
            <person name="Park H.-J."/>
            <person name="Ramirez L."/>
            <person name="Alfaro M."/>
            <person name="Sun H."/>
            <person name="Tritt A."/>
            <person name="Yoshinaga Y."/>
            <person name="Zwiers L.-H."/>
            <person name="Turgeon B."/>
            <person name="Goodwin S."/>
            <person name="Spatafora J."/>
            <person name="Crous P."/>
            <person name="Grigoriev I."/>
        </authorList>
    </citation>
    <scope>NUCLEOTIDE SEQUENCE</scope>
    <source>
        <strain evidence="2">CBS 161.51</strain>
    </source>
</reference>
<organism evidence="2 3">
    <name type="scientific">Clathrospora elynae</name>
    <dbReference type="NCBI Taxonomy" id="706981"/>
    <lineage>
        <taxon>Eukaryota</taxon>
        <taxon>Fungi</taxon>
        <taxon>Dikarya</taxon>
        <taxon>Ascomycota</taxon>
        <taxon>Pezizomycotina</taxon>
        <taxon>Dothideomycetes</taxon>
        <taxon>Pleosporomycetidae</taxon>
        <taxon>Pleosporales</taxon>
        <taxon>Diademaceae</taxon>
        <taxon>Clathrospora</taxon>
    </lineage>
</organism>
<evidence type="ECO:0000313" key="3">
    <source>
        <dbReference type="Proteomes" id="UP000800038"/>
    </source>
</evidence>
<dbReference type="OrthoDB" id="4121208at2759"/>
<feature type="region of interest" description="Disordered" evidence="1">
    <location>
        <begin position="302"/>
        <end position="326"/>
    </location>
</feature>
<dbReference type="AlphaFoldDB" id="A0A6A5SKR1"/>
<keyword evidence="3" id="KW-1185">Reference proteome</keyword>
<evidence type="ECO:0000313" key="2">
    <source>
        <dbReference type="EMBL" id="KAF1941245.1"/>
    </source>
</evidence>
<gene>
    <name evidence="2" type="ORF">EJ02DRAFT_444917</name>
</gene>
<name>A0A6A5SKR1_9PLEO</name>